<sequence length="298" mass="31387">MDQHFPALPWNSSLDSEGETTVHRAANDTEGGAGWSLHLPVVLPLTVLVALCGALGNGAVCWLLCLHVCSGPYSAYVLHLSAADGLSLGYTALVLLEEVLELHHQVTLHVAAVLDPVSDFCDSVGLRLLAATGAEASLGVLSSSWSRHRPKWTSAVVSSLSWALGLCLHVADEVCGSSSKSPACDRFHEGLGAFHLLLCFTMCVSSLTLALRCPQQCSPSRIYLAIHSVIATLLLGGLPLATGTFLPRWERLPLASDLLFLLSGWPARLARPSASWPGISQGALPGLPARPPAEGPDA</sequence>
<organism evidence="1 2">
    <name type="scientific">Camelus bactrianus</name>
    <name type="common">Bactrian camel</name>
    <dbReference type="NCBI Taxonomy" id="9837"/>
    <lineage>
        <taxon>Eukaryota</taxon>
        <taxon>Metazoa</taxon>
        <taxon>Chordata</taxon>
        <taxon>Craniata</taxon>
        <taxon>Vertebrata</taxon>
        <taxon>Euteleostomi</taxon>
        <taxon>Mammalia</taxon>
        <taxon>Eutheria</taxon>
        <taxon>Laurasiatheria</taxon>
        <taxon>Artiodactyla</taxon>
        <taxon>Tylopoda</taxon>
        <taxon>Camelidae</taxon>
        <taxon>Camelus</taxon>
    </lineage>
</organism>
<accession>A0AC58R3M1</accession>
<gene>
    <name evidence="2" type="primary">LOC123617310</name>
</gene>
<dbReference type="RefSeq" id="XP_074229099.1">
    <property type="nucleotide sequence ID" value="XM_074372998.1"/>
</dbReference>
<keyword evidence="1" id="KW-1185">Reference proteome</keyword>
<dbReference type="Proteomes" id="UP001732780">
    <property type="component" value="Chromosome 10"/>
</dbReference>
<proteinExistence type="predicted"/>
<protein>
    <submittedName>
        <fullName evidence="2">Mas-related G-protein coupled receptor MRG-like</fullName>
    </submittedName>
</protein>
<evidence type="ECO:0000313" key="1">
    <source>
        <dbReference type="Proteomes" id="UP001732780"/>
    </source>
</evidence>
<reference evidence="2" key="1">
    <citation type="submission" date="2025-08" db="UniProtKB">
        <authorList>
            <consortium name="RefSeq"/>
        </authorList>
    </citation>
    <scope>IDENTIFICATION</scope>
    <source>
        <tissue evidence="2">Blood</tissue>
    </source>
</reference>
<name>A0AC58R3M1_CAMBA</name>
<evidence type="ECO:0000313" key="2">
    <source>
        <dbReference type="RefSeq" id="XP_074229099.1"/>
    </source>
</evidence>